<feature type="coiled-coil region" evidence="2">
    <location>
        <begin position="549"/>
        <end position="583"/>
    </location>
</feature>
<sequence length="822" mass="93311">MGSQCNLTRLDSMELKNEITYWQNEVIKINQMNEPDQPVPSVKEKTRGNPFSHKIRECVLACISKNVPMQNISDVIGSICQIFNVEEIDTLPSVASVHNISREAKAICNKQLEEAIKHSDNLTIMKDATTKQGRQFYGAKINCSTGEFTLGLKEISSGTADKYVKATLDMVNEASTTPEFVGKLTNCMTDRSATELKSNKLLSELKTEELPNDSELNEFQCSVHPLLQFADEVEKVAKEIEKKYDVKFNNLFRNKGESYSHNLIRCVSKLFHSDKVGDPLFCRTFLRQNDIVHVPILDFVGNRFNTLFYNACGTFCLKDLLTSYITSSKEKPNFMLTSILQLFENEVITAIIQSIGIIYIKITAPYFSLASQNKPALEMATTYNTLVDELEKIVKNPALLLDTEYIMFPGHPSEISTFNMAVLKPLVAYSTVIECLGQMALSILSKCRKFFTNYLPGGKYHNPSLKTINESSTCPSNNISLERMMGQLDRQKTISPNISLTTINAKLMLKNNKTMAWLGEKNEEDKSIIMAQARKDAEILKEKSIADDIKIEQERRETIKERIEEKEAKLKKSQQHLKDVINQIDKMGGKWKNEFEMNSYIQALQYKKDKLNALKTQILFRKDVEKQICDKTLFRRNLDIQQLQKNLINLMEEENKITNLEDAIVPMEVDADINLSGILSNHDNPSSPLPASSTCSTVISNPDQLPSIPEPSTANNSQSPSSSSVPKRNQSASPSAPTQHELISKPPCWFKKKYITHTWDEGSELTTYHGKIVHYAARRKTFRVIYWNELEGQIENTNLEKYDLTVNELKNDISEGTLKIIY</sequence>
<evidence type="ECO:0000313" key="5">
    <source>
        <dbReference type="Proteomes" id="UP000507470"/>
    </source>
</evidence>
<dbReference type="GO" id="GO:0000175">
    <property type="term" value="F:3'-5'-RNA exonuclease activity"/>
    <property type="evidence" value="ECO:0007669"/>
    <property type="project" value="InterPro"/>
</dbReference>
<dbReference type="OrthoDB" id="6100477at2759"/>
<dbReference type="EMBL" id="CACVKT020005131">
    <property type="protein sequence ID" value="CAC5393331.1"/>
    <property type="molecule type" value="Genomic_DNA"/>
</dbReference>
<keyword evidence="2" id="KW-0175">Coiled coil</keyword>
<keyword evidence="1" id="KW-0540">Nuclease</keyword>
<dbReference type="Proteomes" id="UP000507470">
    <property type="component" value="Unassembled WGS sequence"/>
</dbReference>
<protein>
    <submittedName>
        <fullName evidence="4">Uncharacterized protein</fullName>
    </submittedName>
</protein>
<keyword evidence="1" id="KW-0378">Hydrolase</keyword>
<accession>A0A6J8CCL0</accession>
<dbReference type="InterPro" id="IPR022894">
    <property type="entry name" value="Oligoribonuclease"/>
</dbReference>
<evidence type="ECO:0000256" key="2">
    <source>
        <dbReference type="SAM" id="Coils"/>
    </source>
</evidence>
<feature type="compositionally biased region" description="Low complexity" evidence="3">
    <location>
        <begin position="711"/>
        <end position="731"/>
    </location>
</feature>
<evidence type="ECO:0000256" key="3">
    <source>
        <dbReference type="SAM" id="MobiDB-lite"/>
    </source>
</evidence>
<evidence type="ECO:0000256" key="1">
    <source>
        <dbReference type="ARBA" id="ARBA00022722"/>
    </source>
</evidence>
<gene>
    <name evidence="4" type="ORF">MCOR_28201</name>
</gene>
<evidence type="ECO:0000313" key="4">
    <source>
        <dbReference type="EMBL" id="CAC5393331.1"/>
    </source>
</evidence>
<keyword evidence="5" id="KW-1185">Reference proteome</keyword>
<organism evidence="4 5">
    <name type="scientific">Mytilus coruscus</name>
    <name type="common">Sea mussel</name>
    <dbReference type="NCBI Taxonomy" id="42192"/>
    <lineage>
        <taxon>Eukaryota</taxon>
        <taxon>Metazoa</taxon>
        <taxon>Spiralia</taxon>
        <taxon>Lophotrochozoa</taxon>
        <taxon>Mollusca</taxon>
        <taxon>Bivalvia</taxon>
        <taxon>Autobranchia</taxon>
        <taxon>Pteriomorphia</taxon>
        <taxon>Mytilida</taxon>
        <taxon>Mytiloidea</taxon>
        <taxon>Mytilidae</taxon>
        <taxon>Mytilinae</taxon>
        <taxon>Mytilus</taxon>
    </lineage>
</organism>
<feature type="region of interest" description="Disordered" evidence="3">
    <location>
        <begin position="683"/>
        <end position="740"/>
    </location>
</feature>
<dbReference type="PANTHER" id="PTHR11046">
    <property type="entry name" value="OLIGORIBONUCLEASE, MITOCHONDRIAL"/>
    <property type="match status" value="1"/>
</dbReference>
<dbReference type="AlphaFoldDB" id="A0A6J8CCL0"/>
<reference evidence="4 5" key="1">
    <citation type="submission" date="2020-06" db="EMBL/GenBank/DDBJ databases">
        <authorList>
            <person name="Li R."/>
            <person name="Bekaert M."/>
        </authorList>
    </citation>
    <scope>NUCLEOTIDE SEQUENCE [LARGE SCALE GENOMIC DNA]</scope>
    <source>
        <strain evidence="5">wild</strain>
    </source>
</reference>
<feature type="compositionally biased region" description="Polar residues" evidence="3">
    <location>
        <begin position="683"/>
        <end position="704"/>
    </location>
</feature>
<dbReference type="PANTHER" id="PTHR11046:SF25">
    <property type="match status" value="1"/>
</dbReference>
<proteinExistence type="predicted"/>
<name>A0A6J8CCL0_MYTCO</name>